<proteinExistence type="predicted"/>
<reference evidence="2 3" key="1">
    <citation type="submission" date="2017-10" db="EMBL/GenBank/DDBJ databases">
        <title>Whole genome sequencing of members of genus Pseudoxanthomonas.</title>
        <authorList>
            <person name="Kumar S."/>
            <person name="Bansal K."/>
            <person name="Kaur A."/>
            <person name="Patil P."/>
            <person name="Sharma S."/>
            <person name="Patil P.B."/>
        </authorList>
    </citation>
    <scope>NUCLEOTIDE SEQUENCE [LARGE SCALE GENOMIC DNA]</scope>
    <source>
        <strain evidence="2 3">DSM 17801</strain>
    </source>
</reference>
<dbReference type="SUPFAM" id="SSF54593">
    <property type="entry name" value="Glyoxalase/Bleomycin resistance protein/Dihydroxybiphenyl dioxygenase"/>
    <property type="match status" value="1"/>
</dbReference>
<protein>
    <submittedName>
        <fullName evidence="2">Glyoxalase</fullName>
    </submittedName>
</protein>
<dbReference type="EMBL" id="PDWN01000017">
    <property type="protein sequence ID" value="KAF1692248.1"/>
    <property type="molecule type" value="Genomic_DNA"/>
</dbReference>
<dbReference type="Pfam" id="PF18029">
    <property type="entry name" value="Glyoxalase_6"/>
    <property type="match status" value="1"/>
</dbReference>
<dbReference type="Gene3D" id="3.10.180.10">
    <property type="entry name" value="2,3-Dihydroxybiphenyl 1,2-Dioxygenase, domain 1"/>
    <property type="match status" value="1"/>
</dbReference>
<gene>
    <name evidence="2" type="ORF">CSC65_14920</name>
</gene>
<dbReference type="RefSeq" id="WP_162411400.1">
    <property type="nucleotide sequence ID" value="NZ_PDWN01000017.1"/>
</dbReference>
<dbReference type="InterPro" id="IPR029068">
    <property type="entry name" value="Glyas_Bleomycin-R_OHBP_Dase"/>
</dbReference>
<name>A0ABQ6Z3R0_9GAMM</name>
<organism evidence="2 3">
    <name type="scientific">Pseudoxanthomonas daejeonensis</name>
    <dbReference type="NCBI Taxonomy" id="266062"/>
    <lineage>
        <taxon>Bacteria</taxon>
        <taxon>Pseudomonadati</taxon>
        <taxon>Pseudomonadota</taxon>
        <taxon>Gammaproteobacteria</taxon>
        <taxon>Lysobacterales</taxon>
        <taxon>Lysobacteraceae</taxon>
        <taxon>Pseudoxanthomonas</taxon>
    </lineage>
</organism>
<evidence type="ECO:0000313" key="3">
    <source>
        <dbReference type="Proteomes" id="UP000788419"/>
    </source>
</evidence>
<dbReference type="InterPro" id="IPR041581">
    <property type="entry name" value="Glyoxalase_6"/>
</dbReference>
<accession>A0ABQ6Z3R0</accession>
<dbReference type="Proteomes" id="UP000788419">
    <property type="component" value="Unassembled WGS sequence"/>
</dbReference>
<sequence>MRCIGLFAVSPVQDLAAALDWYAKLFGRPADDRPIPDLAQWYLDGFGFQVMREPRRAGGGMATLVVSDIEAERARLATAGIESGETVRGPFGAIAQLDDPDGNRITLAEPPRT</sequence>
<evidence type="ECO:0000313" key="2">
    <source>
        <dbReference type="EMBL" id="KAF1692248.1"/>
    </source>
</evidence>
<keyword evidence="3" id="KW-1185">Reference proteome</keyword>
<evidence type="ECO:0000259" key="1">
    <source>
        <dbReference type="Pfam" id="PF18029"/>
    </source>
</evidence>
<feature type="domain" description="Glyoxalase-like" evidence="1">
    <location>
        <begin position="12"/>
        <end position="107"/>
    </location>
</feature>
<comment type="caution">
    <text evidence="2">The sequence shown here is derived from an EMBL/GenBank/DDBJ whole genome shotgun (WGS) entry which is preliminary data.</text>
</comment>